<sequence>MEERAPSLDSNPTPPSDMNTSLAITLAAGIATTAAFAEKPVDCSPIAARTQTTAERATVDPIELLKLVDKEVAAYPDCACEVVRAAIIGTNCDDAIVGYVVETAVRAAPEHMRLIAQCAIATAPDSLTRVQEVLSRLDPAAGKEGKSAKSAKGKGIEVKPAATPPNPLDIPRIEIPPIPPVIVPPPSTPTDFRRPPVEEEIPG</sequence>
<dbReference type="EMBL" id="AP024702">
    <property type="protein sequence ID" value="BCX46433.1"/>
    <property type="molecule type" value="Genomic_DNA"/>
</dbReference>
<proteinExistence type="predicted"/>
<feature type="region of interest" description="Disordered" evidence="1">
    <location>
        <begin position="140"/>
        <end position="203"/>
    </location>
</feature>
<evidence type="ECO:0000256" key="1">
    <source>
        <dbReference type="SAM" id="MobiDB-lite"/>
    </source>
</evidence>
<dbReference type="Proteomes" id="UP001374893">
    <property type="component" value="Chromosome"/>
</dbReference>
<gene>
    <name evidence="2" type="ORF">HAHE_03410</name>
</gene>
<name>A0ABM7RAA1_9BACT</name>
<evidence type="ECO:0000313" key="2">
    <source>
        <dbReference type="EMBL" id="BCX46433.1"/>
    </source>
</evidence>
<accession>A0ABM7RAA1</accession>
<reference evidence="2 3" key="1">
    <citation type="submission" date="2021-06" db="EMBL/GenBank/DDBJ databases">
        <title>Complete genome of Haloferula helveola possessing various polysaccharide degrading enzymes.</title>
        <authorList>
            <person name="Takami H."/>
            <person name="Huang C."/>
            <person name="Hamasaki K."/>
        </authorList>
    </citation>
    <scope>NUCLEOTIDE SEQUENCE [LARGE SCALE GENOMIC DNA]</scope>
    <source>
        <strain evidence="2 3">CN-1</strain>
    </source>
</reference>
<keyword evidence="3" id="KW-1185">Reference proteome</keyword>
<protein>
    <submittedName>
        <fullName evidence="2">Uncharacterized protein</fullName>
    </submittedName>
</protein>
<feature type="compositionally biased region" description="Pro residues" evidence="1">
    <location>
        <begin position="162"/>
        <end position="188"/>
    </location>
</feature>
<evidence type="ECO:0000313" key="3">
    <source>
        <dbReference type="Proteomes" id="UP001374893"/>
    </source>
</evidence>
<organism evidence="2 3">
    <name type="scientific">Haloferula helveola</name>
    <dbReference type="NCBI Taxonomy" id="490095"/>
    <lineage>
        <taxon>Bacteria</taxon>
        <taxon>Pseudomonadati</taxon>
        <taxon>Verrucomicrobiota</taxon>
        <taxon>Verrucomicrobiia</taxon>
        <taxon>Verrucomicrobiales</taxon>
        <taxon>Verrucomicrobiaceae</taxon>
        <taxon>Haloferula</taxon>
    </lineage>
</organism>